<sequence>MPATLAPPTTTRRPALGDRTNSHVNVSLNSKGNENPAILPVKPNKLILQVVDDAAPNPVTSGTNKEATTTSTSKINTVVVQEDEATHQPTKIKRVDVFSDSTWDDITAKDNKTNDDRRASIVSPTYSEEGFDVDDKDIAADLEEETLKCLTGSVDVTGATTKTTSETIDAAKAVAKGYEFSTSYREEMARAVVRPLEDESVEDAIKAMKAICSTAMIDSGKNWKSIVKDQDKYGLLSYNNDKFRDRFVEKSLYVLGVLDVVGDTVDRKLPPTVLKACELGRSKVLEWLGPDRTSNLKIPAPATIYKWFCDFRNGRNFSHPERALHVKMQALDNLDKFFAVHPSQKHTFKAHIQSVLKQQRLASQANNEEDVIAPIIRDGTLDGNAYDFYCYFVNDILRPLSSNIPDAKRSADDREDECALPAKKQEDTIIFDFLVEKLTWQHLSHWMDDNWSQTRNISQSI</sequence>
<dbReference type="OrthoDB" id="10489218at2759"/>
<accession>A0A1E7F6K8</accession>
<organism evidence="2 3">
    <name type="scientific">Fragilariopsis cylindrus CCMP1102</name>
    <dbReference type="NCBI Taxonomy" id="635003"/>
    <lineage>
        <taxon>Eukaryota</taxon>
        <taxon>Sar</taxon>
        <taxon>Stramenopiles</taxon>
        <taxon>Ochrophyta</taxon>
        <taxon>Bacillariophyta</taxon>
        <taxon>Bacillariophyceae</taxon>
        <taxon>Bacillariophycidae</taxon>
        <taxon>Bacillariales</taxon>
        <taxon>Bacillariaceae</taxon>
        <taxon>Fragilariopsis</taxon>
    </lineage>
</organism>
<feature type="compositionally biased region" description="Low complexity" evidence="1">
    <location>
        <begin position="1"/>
        <end position="14"/>
    </location>
</feature>
<evidence type="ECO:0000313" key="3">
    <source>
        <dbReference type="Proteomes" id="UP000095751"/>
    </source>
</evidence>
<keyword evidence="3" id="KW-1185">Reference proteome</keyword>
<name>A0A1E7F6K8_9STRA</name>
<dbReference type="AlphaFoldDB" id="A0A1E7F6K8"/>
<feature type="region of interest" description="Disordered" evidence="1">
    <location>
        <begin position="1"/>
        <end position="21"/>
    </location>
</feature>
<reference evidence="2 3" key="1">
    <citation type="submission" date="2016-09" db="EMBL/GenBank/DDBJ databases">
        <title>Extensive genetic diversity and differential bi-allelic expression allows diatom success in the polar Southern Ocean.</title>
        <authorList>
            <consortium name="DOE Joint Genome Institute"/>
            <person name="Mock T."/>
            <person name="Otillar R.P."/>
            <person name="Strauss J."/>
            <person name="Dupont C."/>
            <person name="Frickenhaus S."/>
            <person name="Maumus F."/>
            <person name="Mcmullan M."/>
            <person name="Sanges R."/>
            <person name="Schmutz J."/>
            <person name="Toseland A."/>
            <person name="Valas R."/>
            <person name="Veluchamy A."/>
            <person name="Ward B.J."/>
            <person name="Allen A."/>
            <person name="Barry K."/>
            <person name="Falciatore A."/>
            <person name="Ferrante M."/>
            <person name="Fortunato A.E."/>
            <person name="Gloeckner G."/>
            <person name="Gruber A."/>
            <person name="Hipkin R."/>
            <person name="Janech M."/>
            <person name="Kroth P."/>
            <person name="Leese F."/>
            <person name="Lindquist E."/>
            <person name="Lyon B.R."/>
            <person name="Martin J."/>
            <person name="Mayer C."/>
            <person name="Parker M."/>
            <person name="Quesneville H."/>
            <person name="Raymond J."/>
            <person name="Uhlig C."/>
            <person name="Valentin K.U."/>
            <person name="Worden A.Z."/>
            <person name="Armbrust E.V."/>
            <person name="Bowler C."/>
            <person name="Green B."/>
            <person name="Moulton V."/>
            <person name="Van Oosterhout C."/>
            <person name="Grigoriev I."/>
        </authorList>
    </citation>
    <scope>NUCLEOTIDE SEQUENCE [LARGE SCALE GENOMIC DNA]</scope>
    <source>
        <strain evidence="2 3">CCMP1102</strain>
    </source>
</reference>
<evidence type="ECO:0000256" key="1">
    <source>
        <dbReference type="SAM" id="MobiDB-lite"/>
    </source>
</evidence>
<dbReference type="EMBL" id="KV784361">
    <property type="protein sequence ID" value="OEU13822.1"/>
    <property type="molecule type" value="Genomic_DNA"/>
</dbReference>
<proteinExistence type="predicted"/>
<dbReference type="Proteomes" id="UP000095751">
    <property type="component" value="Unassembled WGS sequence"/>
</dbReference>
<gene>
    <name evidence="2" type="ORF">FRACYDRAFT_262402</name>
</gene>
<dbReference type="InParanoid" id="A0A1E7F6K8"/>
<evidence type="ECO:0000313" key="2">
    <source>
        <dbReference type="EMBL" id="OEU13822.1"/>
    </source>
</evidence>
<protein>
    <submittedName>
        <fullName evidence="2">Uncharacterized protein</fullName>
    </submittedName>
</protein>
<dbReference type="KEGG" id="fcy:FRACYDRAFT_262402"/>